<dbReference type="AlphaFoldDB" id="A0A7J3I9W4"/>
<comment type="caution">
    <text evidence="1">The sequence shown here is derived from an EMBL/GenBank/DDBJ whole genome shotgun (WGS) entry which is preliminary data.</text>
</comment>
<proteinExistence type="predicted"/>
<organism evidence="1">
    <name type="scientific">Ignisphaera aggregans</name>
    <dbReference type="NCBI Taxonomy" id="334771"/>
    <lineage>
        <taxon>Archaea</taxon>
        <taxon>Thermoproteota</taxon>
        <taxon>Thermoprotei</taxon>
        <taxon>Desulfurococcales</taxon>
        <taxon>Desulfurococcaceae</taxon>
        <taxon>Ignisphaera</taxon>
    </lineage>
</organism>
<evidence type="ECO:0000313" key="1">
    <source>
        <dbReference type="EMBL" id="HGN37411.1"/>
    </source>
</evidence>
<protein>
    <submittedName>
        <fullName evidence="1">Uncharacterized protein</fullName>
    </submittedName>
</protein>
<sequence length="128" mass="14664">MKLRNLFSADEGVRVAVELDSIERAVLNNVYGVDVCTSKYRIVRLLELFNSLRALLALYRSSTKKFDSGCFIVLSEDDSGWNMVKAFCRDKGFDDKESCVHHIIDILTEFLHTIAVFQQMELSRGENH</sequence>
<accession>A0A7J3I9W4</accession>
<reference evidence="1" key="1">
    <citation type="journal article" date="2020" name="mSystems">
        <title>Genome- and Community-Level Interaction Insights into Carbon Utilization and Element Cycling Functions of Hydrothermarchaeota in Hydrothermal Sediment.</title>
        <authorList>
            <person name="Zhou Z."/>
            <person name="Liu Y."/>
            <person name="Xu W."/>
            <person name="Pan J."/>
            <person name="Luo Z.H."/>
            <person name="Li M."/>
        </authorList>
    </citation>
    <scope>NUCLEOTIDE SEQUENCE [LARGE SCALE GENOMIC DNA]</scope>
    <source>
        <strain evidence="1">SpSt-618</strain>
    </source>
</reference>
<dbReference type="EMBL" id="DTAI01000227">
    <property type="protein sequence ID" value="HGN37411.1"/>
    <property type="molecule type" value="Genomic_DNA"/>
</dbReference>
<name>A0A7J3I9W4_9CREN</name>
<gene>
    <name evidence="1" type="ORF">ENT87_07705</name>
</gene>